<dbReference type="Gene3D" id="3.90.1150.10">
    <property type="entry name" value="Aspartate Aminotransferase, domain 1"/>
    <property type="match status" value="1"/>
</dbReference>
<sequence length="362" mass="37417">MNSSSRPAPSARPAETGLVPGEFAPEGAYLNTSSYGLMPRRTVEAVTTLTELSARGLRPDAGTYEAVDVARAAYGRLVGVDADRVAVGTSVASHTSVVAAALAPGSEVLLPEGEFSSLVQPFVVRPDLKVRCVPLDDLAAAVRPETALVAWAVVQSADGRVADDAAVRAAAAAHGARTLADLSQAAGWLAVDAGAYDYTVTAAYKYLLCPRGTSFLTVSQEAQDVTPPIQAGWSAAEDIWASTYGPVAELARSARRYDTSVPFLCYQGAVESLALLESVGVEAVAAHNVGLADRLRAGLREAGHEPVAAPGSGIVAVPGLGDRAAGLERAGVRVSARAGNLRVSFHLYNTAQDVDRVLSVLG</sequence>
<feature type="compositionally biased region" description="Low complexity" evidence="1">
    <location>
        <begin position="1"/>
        <end position="14"/>
    </location>
</feature>
<dbReference type="InterPro" id="IPR015424">
    <property type="entry name" value="PyrdxlP-dep_Trfase"/>
</dbReference>
<comment type="caution">
    <text evidence="3">The sequence shown here is derived from an EMBL/GenBank/DDBJ whole genome shotgun (WGS) entry which is preliminary data.</text>
</comment>
<keyword evidence="3" id="KW-0032">Aminotransferase</keyword>
<organism evidence="3 4">
    <name type="scientific">Streptomyces cremeus</name>
    <dbReference type="NCBI Taxonomy" id="66881"/>
    <lineage>
        <taxon>Bacteria</taxon>
        <taxon>Bacillati</taxon>
        <taxon>Actinomycetota</taxon>
        <taxon>Actinomycetes</taxon>
        <taxon>Kitasatosporales</taxon>
        <taxon>Streptomycetaceae</taxon>
        <taxon>Streptomyces</taxon>
    </lineage>
</organism>
<dbReference type="Proteomes" id="UP001589718">
    <property type="component" value="Unassembled WGS sequence"/>
</dbReference>
<keyword evidence="4" id="KW-1185">Reference proteome</keyword>
<feature type="domain" description="Aminotransferase class V" evidence="2">
    <location>
        <begin position="133"/>
        <end position="305"/>
    </location>
</feature>
<evidence type="ECO:0000313" key="4">
    <source>
        <dbReference type="Proteomes" id="UP001589718"/>
    </source>
</evidence>
<dbReference type="PANTHER" id="PTHR43586:SF21">
    <property type="entry name" value="PYRIDOXAL PHOSPHATE (PLP)-DEPENDENT ASPARTATE AMINOTRANSFERASE SUPERFAMILY"/>
    <property type="match status" value="1"/>
</dbReference>
<dbReference type="Gene3D" id="3.40.640.10">
    <property type="entry name" value="Type I PLP-dependent aspartate aminotransferase-like (Major domain)"/>
    <property type="match status" value="1"/>
</dbReference>
<dbReference type="InterPro" id="IPR000192">
    <property type="entry name" value="Aminotrans_V_dom"/>
</dbReference>
<gene>
    <name evidence="3" type="ORF">ACFFTU_10955</name>
</gene>
<evidence type="ECO:0000259" key="2">
    <source>
        <dbReference type="Pfam" id="PF00266"/>
    </source>
</evidence>
<dbReference type="Pfam" id="PF00266">
    <property type="entry name" value="Aminotran_5"/>
    <property type="match status" value="1"/>
</dbReference>
<proteinExistence type="predicted"/>
<dbReference type="PANTHER" id="PTHR43586">
    <property type="entry name" value="CYSTEINE DESULFURASE"/>
    <property type="match status" value="1"/>
</dbReference>
<keyword evidence="3" id="KW-0808">Transferase</keyword>
<evidence type="ECO:0000256" key="1">
    <source>
        <dbReference type="SAM" id="MobiDB-lite"/>
    </source>
</evidence>
<reference evidence="3 4" key="1">
    <citation type="submission" date="2024-09" db="EMBL/GenBank/DDBJ databases">
        <authorList>
            <person name="Sun Q."/>
            <person name="Mori K."/>
        </authorList>
    </citation>
    <scope>NUCLEOTIDE SEQUENCE [LARGE SCALE GENOMIC DNA]</scope>
    <source>
        <strain evidence="3 4">JCM 4362</strain>
    </source>
</reference>
<name>A0ABV5PB88_STRCM</name>
<dbReference type="EMBL" id="JBHMCR010000006">
    <property type="protein sequence ID" value="MFB9520466.1"/>
    <property type="molecule type" value="Genomic_DNA"/>
</dbReference>
<accession>A0ABV5PB88</accession>
<dbReference type="RefSeq" id="WP_380836909.1">
    <property type="nucleotide sequence ID" value="NZ_BAAAXE010000013.1"/>
</dbReference>
<dbReference type="SUPFAM" id="SSF53383">
    <property type="entry name" value="PLP-dependent transferases"/>
    <property type="match status" value="1"/>
</dbReference>
<dbReference type="InterPro" id="IPR015422">
    <property type="entry name" value="PyrdxlP-dep_Trfase_small"/>
</dbReference>
<protein>
    <submittedName>
        <fullName evidence="3">Aminotransferase class V-fold PLP-dependent enzyme</fullName>
    </submittedName>
</protein>
<dbReference type="InterPro" id="IPR015421">
    <property type="entry name" value="PyrdxlP-dep_Trfase_major"/>
</dbReference>
<evidence type="ECO:0000313" key="3">
    <source>
        <dbReference type="EMBL" id="MFB9520466.1"/>
    </source>
</evidence>
<dbReference type="GO" id="GO:0008483">
    <property type="term" value="F:transaminase activity"/>
    <property type="evidence" value="ECO:0007669"/>
    <property type="project" value="UniProtKB-KW"/>
</dbReference>
<feature type="region of interest" description="Disordered" evidence="1">
    <location>
        <begin position="1"/>
        <end position="20"/>
    </location>
</feature>